<comment type="catalytic activity">
    <reaction evidence="7 13">
        <text>L-seryl-[protein] + ATP = O-phospho-L-seryl-[protein] + ADP + H(+)</text>
        <dbReference type="Rhea" id="RHEA:17989"/>
        <dbReference type="Rhea" id="RHEA-COMP:9863"/>
        <dbReference type="Rhea" id="RHEA-COMP:11604"/>
        <dbReference type="ChEBI" id="CHEBI:15378"/>
        <dbReference type="ChEBI" id="CHEBI:29999"/>
        <dbReference type="ChEBI" id="CHEBI:30616"/>
        <dbReference type="ChEBI" id="CHEBI:83421"/>
        <dbReference type="ChEBI" id="CHEBI:456216"/>
        <dbReference type="EC" id="2.7.11.1"/>
    </reaction>
</comment>
<keyword evidence="3 9" id="KW-0547">Nucleotide-binding</keyword>
<dbReference type="EC" id="2.7.11.1" evidence="13"/>
<evidence type="ECO:0000256" key="5">
    <source>
        <dbReference type="ARBA" id="ARBA00022840"/>
    </source>
</evidence>
<dbReference type="SMART" id="SM00220">
    <property type="entry name" value="S_TKc"/>
    <property type="match status" value="1"/>
</dbReference>
<evidence type="ECO:0000256" key="3">
    <source>
        <dbReference type="ARBA" id="ARBA00022741"/>
    </source>
</evidence>
<dbReference type="FunFam" id="3.30.200.20:FF:000042">
    <property type="entry name" value="Aurora kinase A"/>
    <property type="match status" value="1"/>
</dbReference>
<dbReference type="PANTHER" id="PTHR24350">
    <property type="entry name" value="SERINE/THREONINE-PROTEIN KINASE IAL-RELATED"/>
    <property type="match status" value="1"/>
</dbReference>
<dbReference type="PROSITE" id="PS00107">
    <property type="entry name" value="PROTEIN_KINASE_ATP"/>
    <property type="match status" value="1"/>
</dbReference>
<keyword evidence="15" id="KW-1185">Reference proteome</keyword>
<feature type="domain" description="Protein kinase" evidence="14">
    <location>
        <begin position="77"/>
        <end position="330"/>
    </location>
</feature>
<dbReference type="PROSITE" id="PS00108">
    <property type="entry name" value="PROTEIN_KINASE_ST"/>
    <property type="match status" value="1"/>
</dbReference>
<organism evidence="15 16">
    <name type="scientific">Panagrellus redivivus</name>
    <name type="common">Microworm</name>
    <dbReference type="NCBI Taxonomy" id="6233"/>
    <lineage>
        <taxon>Eukaryota</taxon>
        <taxon>Metazoa</taxon>
        <taxon>Ecdysozoa</taxon>
        <taxon>Nematoda</taxon>
        <taxon>Chromadorea</taxon>
        <taxon>Rhabditida</taxon>
        <taxon>Tylenchina</taxon>
        <taxon>Panagrolaimomorpha</taxon>
        <taxon>Panagrolaimoidea</taxon>
        <taxon>Panagrolaimidae</taxon>
        <taxon>Panagrellus</taxon>
    </lineage>
</organism>
<dbReference type="GO" id="GO:0005524">
    <property type="term" value="F:ATP binding"/>
    <property type="evidence" value="ECO:0007669"/>
    <property type="project" value="UniProtKB-UniRule"/>
</dbReference>
<comment type="catalytic activity">
    <reaction evidence="6 13">
        <text>L-threonyl-[protein] + ATP = O-phospho-L-threonyl-[protein] + ADP + H(+)</text>
        <dbReference type="Rhea" id="RHEA:46608"/>
        <dbReference type="Rhea" id="RHEA-COMP:11060"/>
        <dbReference type="Rhea" id="RHEA-COMP:11605"/>
        <dbReference type="ChEBI" id="CHEBI:15378"/>
        <dbReference type="ChEBI" id="CHEBI:30013"/>
        <dbReference type="ChEBI" id="CHEBI:30616"/>
        <dbReference type="ChEBI" id="CHEBI:61977"/>
        <dbReference type="ChEBI" id="CHEBI:456216"/>
        <dbReference type="EC" id="2.7.11.1"/>
    </reaction>
</comment>
<evidence type="ECO:0000256" key="1">
    <source>
        <dbReference type="ARBA" id="ARBA00022527"/>
    </source>
</evidence>
<dbReference type="InterPro" id="IPR030616">
    <property type="entry name" value="Aur-like"/>
</dbReference>
<keyword evidence="4 13" id="KW-0418">Kinase</keyword>
<dbReference type="InterPro" id="IPR011009">
    <property type="entry name" value="Kinase-like_dom_sf"/>
</dbReference>
<dbReference type="Pfam" id="PF00069">
    <property type="entry name" value="Pkinase"/>
    <property type="match status" value="1"/>
</dbReference>
<dbReference type="InterPro" id="IPR000719">
    <property type="entry name" value="Prot_kinase_dom"/>
</dbReference>
<evidence type="ECO:0000313" key="16">
    <source>
        <dbReference type="WBParaSite" id="Pan_g14953.t1"/>
    </source>
</evidence>
<keyword evidence="5 9" id="KW-0067">ATP-binding</keyword>
<evidence type="ECO:0000256" key="6">
    <source>
        <dbReference type="ARBA" id="ARBA00047899"/>
    </source>
</evidence>
<reference evidence="16" key="2">
    <citation type="submission" date="2020-10" db="UniProtKB">
        <authorList>
            <consortium name="WormBaseParasite"/>
        </authorList>
    </citation>
    <scope>IDENTIFICATION</scope>
</reference>
<protein>
    <recommendedName>
        <fullName evidence="13">Aurora kinase</fullName>
        <ecNumber evidence="13">2.7.11.1</ecNumber>
    </recommendedName>
</protein>
<evidence type="ECO:0000256" key="13">
    <source>
        <dbReference type="RuleBase" id="RU367134"/>
    </source>
</evidence>
<accession>A0A7E4V067</accession>
<name>A0A7E4V067_PANRE</name>
<dbReference type="CDD" id="cd14007">
    <property type="entry name" value="STKc_Aurora"/>
    <property type="match status" value="1"/>
</dbReference>
<sequence>MVDHWFRREKSGQRNFAAQTARLPTSTACFLVSAGFKLDSHATMSSKLQLTQKTNGTSQPGGDVQPKKKTFAESDFEFGKNRLGQGRFGSVFPAREKKNNFPVAIKVMFKNMLTNDQTLLQLKREIELQYYLLHKNILTLYGFFDDHDHVYIVLELCQLGSLFKVIKKYVKLTLHRATYVIDCMADALNYCHARHVIHRDIKPENVLLTEKFVPKLADFGWAVHAVSSSRQTLCGTPDYLSPEMLNTDNNHSHTYKIDNWAIGVLYYECLTGQTPFYSKDQTMTFRNIQRANIKPHADVPEAAMNVIKGLLTIDVQKRSELKDVRDNKFVREQVEKYNSNMSARVAAK</sequence>
<keyword evidence="1 12" id="KW-0723">Serine/threonine-protein kinase</keyword>
<evidence type="ECO:0000256" key="7">
    <source>
        <dbReference type="ARBA" id="ARBA00048679"/>
    </source>
</evidence>
<reference evidence="15" key="1">
    <citation type="journal article" date="2013" name="Genetics">
        <title>The draft genome and transcriptome of Panagrellus redivivus are shaped by the harsh demands of a free-living lifestyle.</title>
        <authorList>
            <person name="Srinivasan J."/>
            <person name="Dillman A.R."/>
            <person name="Macchietto M.G."/>
            <person name="Heikkinen L."/>
            <person name="Lakso M."/>
            <person name="Fracchia K.M."/>
            <person name="Antoshechkin I."/>
            <person name="Mortazavi A."/>
            <person name="Wong G."/>
            <person name="Sternberg P.W."/>
        </authorList>
    </citation>
    <scope>NUCLEOTIDE SEQUENCE [LARGE SCALE GENOMIC DNA]</scope>
    <source>
        <strain evidence="15">MT8872</strain>
    </source>
</reference>
<evidence type="ECO:0000256" key="10">
    <source>
        <dbReference type="PIRSR" id="PIRSR630616-3"/>
    </source>
</evidence>
<dbReference type="Gene3D" id="1.10.510.10">
    <property type="entry name" value="Transferase(Phosphotransferase) domain 1"/>
    <property type="match status" value="1"/>
</dbReference>
<feature type="cross-link" description="Glycyl lysine isopeptide (Lys-Gly) (interchain with G-Cter in SUMO2)" evidence="10">
    <location>
        <position position="202"/>
    </location>
</feature>
<evidence type="ECO:0000256" key="12">
    <source>
        <dbReference type="RuleBase" id="RU000304"/>
    </source>
</evidence>
<feature type="binding site" evidence="9">
    <location>
        <begin position="204"/>
        <end position="205"/>
    </location>
    <ligand>
        <name>ATP</name>
        <dbReference type="ChEBI" id="CHEBI:30616"/>
    </ligand>
</feature>
<dbReference type="GO" id="GO:0004674">
    <property type="term" value="F:protein serine/threonine kinase activity"/>
    <property type="evidence" value="ECO:0007669"/>
    <property type="project" value="UniProtKB-KW"/>
</dbReference>
<feature type="binding site" evidence="9 11">
    <location>
        <position position="106"/>
    </location>
    <ligand>
        <name>ATP</name>
        <dbReference type="ChEBI" id="CHEBI:30616"/>
    </ligand>
</feature>
<evidence type="ECO:0000256" key="4">
    <source>
        <dbReference type="ARBA" id="ARBA00022777"/>
    </source>
</evidence>
<dbReference type="InterPro" id="IPR017441">
    <property type="entry name" value="Protein_kinase_ATP_BS"/>
</dbReference>
<evidence type="ECO:0000256" key="8">
    <source>
        <dbReference type="PIRSR" id="PIRSR630616-1"/>
    </source>
</evidence>
<dbReference type="WBParaSite" id="Pan_g14953.t1">
    <property type="protein sequence ID" value="Pan_g14953.t1"/>
    <property type="gene ID" value="Pan_g14953"/>
</dbReference>
<keyword evidence="2 13" id="KW-0808">Transferase</keyword>
<evidence type="ECO:0000313" key="15">
    <source>
        <dbReference type="Proteomes" id="UP000492821"/>
    </source>
</evidence>
<evidence type="ECO:0000259" key="14">
    <source>
        <dbReference type="PROSITE" id="PS50011"/>
    </source>
</evidence>
<evidence type="ECO:0000256" key="2">
    <source>
        <dbReference type="ARBA" id="ARBA00022679"/>
    </source>
</evidence>
<feature type="binding site" evidence="9">
    <location>
        <position position="87"/>
    </location>
    <ligand>
        <name>ATP</name>
        <dbReference type="ChEBI" id="CHEBI:30616"/>
    </ligand>
</feature>
<feature type="binding site" evidence="9">
    <location>
        <position position="218"/>
    </location>
    <ligand>
        <name>ATP</name>
        <dbReference type="ChEBI" id="CHEBI:30616"/>
    </ligand>
</feature>
<dbReference type="Proteomes" id="UP000492821">
    <property type="component" value="Unassembled WGS sequence"/>
</dbReference>
<comment type="similarity">
    <text evidence="13">Belongs to the protein kinase superfamily. Ser/Thr protein kinase family. Aurora subfamily.</text>
</comment>
<dbReference type="SUPFAM" id="SSF56112">
    <property type="entry name" value="Protein kinase-like (PK-like)"/>
    <property type="match status" value="1"/>
</dbReference>
<feature type="active site" description="Proton acceptor" evidence="8">
    <location>
        <position position="200"/>
    </location>
</feature>
<dbReference type="AlphaFoldDB" id="A0A7E4V067"/>
<dbReference type="InterPro" id="IPR008271">
    <property type="entry name" value="Ser/Thr_kinase_AS"/>
</dbReference>
<dbReference type="PROSITE" id="PS50011">
    <property type="entry name" value="PROTEIN_KINASE_DOM"/>
    <property type="match status" value="1"/>
</dbReference>
<evidence type="ECO:0000256" key="11">
    <source>
        <dbReference type="PROSITE-ProRule" id="PRU10141"/>
    </source>
</evidence>
<evidence type="ECO:0000256" key="9">
    <source>
        <dbReference type="PIRSR" id="PIRSR630616-2"/>
    </source>
</evidence>
<proteinExistence type="inferred from homology"/>